<reference evidence="1" key="1">
    <citation type="submission" date="2023-10" db="EMBL/GenBank/DDBJ databases">
        <authorList>
            <person name="Noh H."/>
        </authorList>
    </citation>
    <scope>NUCLEOTIDE SEQUENCE</scope>
    <source>
        <strain evidence="1">DUCC4014</strain>
    </source>
</reference>
<dbReference type="AlphaFoldDB" id="A0AAF0XZ41"/>
<dbReference type="GeneID" id="87803552"/>
<protein>
    <submittedName>
        <fullName evidence="1">Uncharacterized protein</fullName>
    </submittedName>
</protein>
<dbReference type="RefSeq" id="XP_062622700.1">
    <property type="nucleotide sequence ID" value="XM_062766716.1"/>
</dbReference>
<sequence>MHLTLSFTPTSLTAALWDGLESVVELSAAFRVLSSSSSSDQPLSTSAQLQALDTTLYKLAQHADLGAVSTISGTVPHPTYLALAPGFECTLARLDPTLPLGAQQLPDMPIADLFTGTIATPIASPGAQPDPAPLGRFLTSLLLQRSGAATAQERSLSASFASAEIRSKVAGAAEALGPVGTYWRERYGLARARVLPCDLVVIHTRDIDYAALCTDADAGLPELVGPGAVAVLADANAPAARLAVRDKYANAKWDVLAHLAGILPPGGGVGHDDKCFAFVRPYPARCGAYPGTTRFEHGAVVSEFRDLRANSRCVLESHVLQLARDVAPFGTVSRVVLVSRDLE</sequence>
<dbReference type="EMBL" id="CP086714">
    <property type="protein sequence ID" value="WOO76668.1"/>
    <property type="molecule type" value="Genomic_DNA"/>
</dbReference>
<evidence type="ECO:0000313" key="2">
    <source>
        <dbReference type="Proteomes" id="UP000827549"/>
    </source>
</evidence>
<accession>A0AAF0XZ41</accession>
<gene>
    <name evidence="1" type="ORF">LOC62_01G000293</name>
</gene>
<keyword evidence="2" id="KW-1185">Reference proteome</keyword>
<organism evidence="1 2">
    <name type="scientific">Vanrija pseudolonga</name>
    <dbReference type="NCBI Taxonomy" id="143232"/>
    <lineage>
        <taxon>Eukaryota</taxon>
        <taxon>Fungi</taxon>
        <taxon>Dikarya</taxon>
        <taxon>Basidiomycota</taxon>
        <taxon>Agaricomycotina</taxon>
        <taxon>Tremellomycetes</taxon>
        <taxon>Trichosporonales</taxon>
        <taxon>Trichosporonaceae</taxon>
        <taxon>Vanrija</taxon>
    </lineage>
</organism>
<name>A0AAF0XZ41_9TREE</name>
<proteinExistence type="predicted"/>
<dbReference type="Proteomes" id="UP000827549">
    <property type="component" value="Chromosome 1"/>
</dbReference>
<evidence type="ECO:0000313" key="1">
    <source>
        <dbReference type="EMBL" id="WOO76668.1"/>
    </source>
</evidence>